<feature type="transmembrane region" description="Helical" evidence="1">
    <location>
        <begin position="9"/>
        <end position="30"/>
    </location>
</feature>
<sequence>MPITFCKKYYYLFTPFHIFFITDLNSFLYINNHCK</sequence>
<geneLocation type="chloroplast" evidence="2"/>
<dbReference type="GeneID" id="33357558"/>
<dbReference type="EMBL" id="MF101433">
    <property type="protein sequence ID" value="ARW64665.1"/>
    <property type="molecule type" value="Genomic_DNA"/>
</dbReference>
<keyword evidence="2" id="KW-0934">Plastid</keyword>
<proteinExistence type="predicted"/>
<keyword evidence="1" id="KW-1133">Transmembrane helix</keyword>
<keyword evidence="2" id="KW-0150">Chloroplast</keyword>
<organism evidence="2">
    <name type="scientific">Vertebrata isogona</name>
    <dbReference type="NCBI Taxonomy" id="2006944"/>
    <lineage>
        <taxon>Eukaryota</taxon>
        <taxon>Rhodophyta</taxon>
        <taxon>Florideophyceae</taxon>
        <taxon>Rhodymeniophycidae</taxon>
        <taxon>Ceramiales</taxon>
        <taxon>Rhodomelaceae</taxon>
        <taxon>Polysiphonioideae</taxon>
        <taxon>Vertebrata</taxon>
    </lineage>
</organism>
<accession>A0A1Z1MFS1</accession>
<dbReference type="AlphaFoldDB" id="A0A1Z1MFS1"/>
<protein>
    <submittedName>
        <fullName evidence="2">Uncharacterized protein</fullName>
    </submittedName>
</protein>
<gene>
    <name evidence="2" type="primary">orf35</name>
</gene>
<evidence type="ECO:0000313" key="2">
    <source>
        <dbReference type="EMBL" id="ARW64665.1"/>
    </source>
</evidence>
<dbReference type="RefSeq" id="YP_009395569.1">
    <property type="nucleotide sequence ID" value="NC_035278.1"/>
</dbReference>
<keyword evidence="1" id="KW-0812">Transmembrane</keyword>
<name>A0A1Z1MFS1_9FLOR</name>
<reference evidence="2" key="1">
    <citation type="journal article" date="2017" name="J. Phycol.">
        <title>Analysis of chloroplast genomes and a supermatrix inform reclassification of the Rhodomelaceae (Rhodophyta).</title>
        <authorList>
            <person name="Diaz-Tapia P."/>
            <person name="Maggs C.A."/>
            <person name="West J.A."/>
            <person name="Verbruggen H."/>
        </authorList>
    </citation>
    <scope>NUCLEOTIDE SEQUENCE</scope>
    <source>
        <strain evidence="2">PD831</strain>
    </source>
</reference>
<keyword evidence="1" id="KW-0472">Membrane</keyword>
<evidence type="ECO:0000256" key="1">
    <source>
        <dbReference type="SAM" id="Phobius"/>
    </source>
</evidence>